<protein>
    <submittedName>
        <fullName evidence="1">Uncharacterized protein</fullName>
    </submittedName>
</protein>
<proteinExistence type="predicted"/>
<evidence type="ECO:0000313" key="1">
    <source>
        <dbReference type="EMBL" id="EFX60020.1"/>
    </source>
</evidence>
<dbReference type="InParanoid" id="E9I7L0"/>
<dbReference type="AlphaFoldDB" id="E9I7L0"/>
<dbReference type="EMBL" id="GL737301">
    <property type="protein sequence ID" value="EFX60020.1"/>
    <property type="molecule type" value="Genomic_DNA"/>
</dbReference>
<sequence>MLRVVRSLNIAAVPSSRRGMRGGKSAKIASARSRFLFCGLANARSLVSNKHLFNYHITVTGLDLLAITETWLNEDIGDVILRDVCPA</sequence>
<keyword evidence="2" id="KW-1185">Reference proteome</keyword>
<name>E9I7L0_DAPPU</name>
<evidence type="ECO:0000313" key="2">
    <source>
        <dbReference type="Proteomes" id="UP000000305"/>
    </source>
</evidence>
<dbReference type="PhylomeDB" id="E9I7L0"/>
<reference evidence="1 2" key="1">
    <citation type="journal article" date="2011" name="Science">
        <title>The ecoresponsive genome of Daphnia pulex.</title>
        <authorList>
            <person name="Colbourne J.K."/>
            <person name="Pfrender M.E."/>
            <person name="Gilbert D."/>
            <person name="Thomas W.K."/>
            <person name="Tucker A."/>
            <person name="Oakley T.H."/>
            <person name="Tokishita S."/>
            <person name="Aerts A."/>
            <person name="Arnold G.J."/>
            <person name="Basu M.K."/>
            <person name="Bauer D.J."/>
            <person name="Caceres C.E."/>
            <person name="Carmel L."/>
            <person name="Casola C."/>
            <person name="Choi J.H."/>
            <person name="Detter J.C."/>
            <person name="Dong Q."/>
            <person name="Dusheyko S."/>
            <person name="Eads B.D."/>
            <person name="Frohlich T."/>
            <person name="Geiler-Samerotte K.A."/>
            <person name="Gerlach D."/>
            <person name="Hatcher P."/>
            <person name="Jogdeo S."/>
            <person name="Krijgsveld J."/>
            <person name="Kriventseva E.V."/>
            <person name="Kultz D."/>
            <person name="Laforsch C."/>
            <person name="Lindquist E."/>
            <person name="Lopez J."/>
            <person name="Manak J.R."/>
            <person name="Muller J."/>
            <person name="Pangilinan J."/>
            <person name="Patwardhan R.P."/>
            <person name="Pitluck S."/>
            <person name="Pritham E.J."/>
            <person name="Rechtsteiner A."/>
            <person name="Rho M."/>
            <person name="Rogozin I.B."/>
            <person name="Sakarya O."/>
            <person name="Salamov A."/>
            <person name="Schaack S."/>
            <person name="Shapiro H."/>
            <person name="Shiga Y."/>
            <person name="Skalitzky C."/>
            <person name="Smith Z."/>
            <person name="Souvorov A."/>
            <person name="Sung W."/>
            <person name="Tang Z."/>
            <person name="Tsuchiya D."/>
            <person name="Tu H."/>
            <person name="Vos H."/>
            <person name="Wang M."/>
            <person name="Wolf Y.I."/>
            <person name="Yamagata H."/>
            <person name="Yamada T."/>
            <person name="Ye Y."/>
            <person name="Shaw J.R."/>
            <person name="Andrews J."/>
            <person name="Crease T.J."/>
            <person name="Tang H."/>
            <person name="Lucas S.M."/>
            <person name="Robertson H.M."/>
            <person name="Bork P."/>
            <person name="Koonin E.V."/>
            <person name="Zdobnov E.M."/>
            <person name="Grigoriev I.V."/>
            <person name="Lynch M."/>
            <person name="Boore J.L."/>
        </authorList>
    </citation>
    <scope>NUCLEOTIDE SEQUENCE [LARGE SCALE GENOMIC DNA]</scope>
</reference>
<dbReference type="HOGENOM" id="CLU_2489676_0_0_1"/>
<dbReference type="KEGG" id="dpx:DAPPUDRAFT_345815"/>
<dbReference type="PANTHER" id="PTHR46670:SF3">
    <property type="entry name" value="ENDONUCLEASE_EXONUCLEASE_PHOSPHATASE DOMAIN-CONTAINING PROTEIN"/>
    <property type="match status" value="1"/>
</dbReference>
<dbReference type="PANTHER" id="PTHR46670">
    <property type="entry name" value="ENDO/EXONUCLEASE/PHOSPHATASE DOMAIN-CONTAINING PROTEIN"/>
    <property type="match status" value="1"/>
</dbReference>
<organism evidence="1 2">
    <name type="scientific">Daphnia pulex</name>
    <name type="common">Water flea</name>
    <dbReference type="NCBI Taxonomy" id="6669"/>
    <lineage>
        <taxon>Eukaryota</taxon>
        <taxon>Metazoa</taxon>
        <taxon>Ecdysozoa</taxon>
        <taxon>Arthropoda</taxon>
        <taxon>Crustacea</taxon>
        <taxon>Branchiopoda</taxon>
        <taxon>Diplostraca</taxon>
        <taxon>Cladocera</taxon>
        <taxon>Anomopoda</taxon>
        <taxon>Daphniidae</taxon>
        <taxon>Daphnia</taxon>
    </lineage>
</organism>
<gene>
    <name evidence="1" type="ORF">DAPPUDRAFT_345815</name>
</gene>
<dbReference type="OrthoDB" id="6367126at2759"/>
<accession>E9I7L0</accession>
<feature type="non-terminal residue" evidence="1">
    <location>
        <position position="87"/>
    </location>
</feature>
<dbReference type="Proteomes" id="UP000000305">
    <property type="component" value="Unassembled WGS sequence"/>
</dbReference>